<reference evidence="3" key="2">
    <citation type="submission" date="2021-04" db="EMBL/GenBank/DDBJ databases">
        <authorList>
            <person name="Gilroy R."/>
        </authorList>
    </citation>
    <scope>NUCLEOTIDE SEQUENCE</scope>
    <source>
        <strain evidence="3">B5_2728</strain>
    </source>
</reference>
<protein>
    <submittedName>
        <fullName evidence="3">Rhodanese-like domain-containing protein</fullName>
    </submittedName>
</protein>
<evidence type="ECO:0000256" key="1">
    <source>
        <dbReference type="SAM" id="SignalP"/>
    </source>
</evidence>
<dbReference type="SUPFAM" id="SSF52821">
    <property type="entry name" value="Rhodanese/Cell cycle control phosphatase"/>
    <property type="match status" value="1"/>
</dbReference>
<evidence type="ECO:0000259" key="2">
    <source>
        <dbReference type="PROSITE" id="PS50206"/>
    </source>
</evidence>
<name>A0A948WR54_9FIRM</name>
<dbReference type="AlphaFoldDB" id="A0A948WR54"/>
<dbReference type="InterPro" id="IPR001763">
    <property type="entry name" value="Rhodanese-like_dom"/>
</dbReference>
<reference evidence="3" key="1">
    <citation type="journal article" date="2021" name="PeerJ">
        <title>Extensive microbial diversity within the chicken gut microbiome revealed by metagenomics and culture.</title>
        <authorList>
            <person name="Gilroy R."/>
            <person name="Ravi A."/>
            <person name="Getino M."/>
            <person name="Pursley I."/>
            <person name="Horton D.L."/>
            <person name="Alikhan N.F."/>
            <person name="Baker D."/>
            <person name="Gharbi K."/>
            <person name="Hall N."/>
            <person name="Watson M."/>
            <person name="Adriaenssens E.M."/>
            <person name="Foster-Nyarko E."/>
            <person name="Jarju S."/>
            <person name="Secka A."/>
            <person name="Antonio M."/>
            <person name="Oren A."/>
            <person name="Chaudhuri R.R."/>
            <person name="La Ragione R."/>
            <person name="Hildebrand F."/>
            <person name="Pallen M.J."/>
        </authorList>
    </citation>
    <scope>NUCLEOTIDE SEQUENCE</scope>
    <source>
        <strain evidence="3">B5_2728</strain>
    </source>
</reference>
<dbReference type="SMART" id="SM00450">
    <property type="entry name" value="RHOD"/>
    <property type="match status" value="1"/>
</dbReference>
<feature type="signal peptide" evidence="1">
    <location>
        <begin position="1"/>
        <end position="24"/>
    </location>
</feature>
<dbReference type="Proteomes" id="UP000713596">
    <property type="component" value="Unassembled WGS sequence"/>
</dbReference>
<feature type="chain" id="PRO_5037199388" evidence="1">
    <location>
        <begin position="25"/>
        <end position="149"/>
    </location>
</feature>
<dbReference type="PANTHER" id="PTHR43031">
    <property type="entry name" value="FAD-DEPENDENT OXIDOREDUCTASE"/>
    <property type="match status" value="1"/>
</dbReference>
<accession>A0A948WR54</accession>
<organism evidence="3 4">
    <name type="scientific">Candidatus Allofournierella pullistercoris</name>
    <dbReference type="NCBI Taxonomy" id="2838597"/>
    <lineage>
        <taxon>Bacteria</taxon>
        <taxon>Bacillati</taxon>
        <taxon>Bacillota</taxon>
        <taxon>Clostridia</taxon>
        <taxon>Eubacteriales</taxon>
        <taxon>Oscillospiraceae</taxon>
        <taxon>Allofournierella</taxon>
    </lineage>
</organism>
<gene>
    <name evidence="3" type="ORF">H9882_04830</name>
</gene>
<dbReference type="CDD" id="cd00158">
    <property type="entry name" value="RHOD"/>
    <property type="match status" value="1"/>
</dbReference>
<dbReference type="PROSITE" id="PS50206">
    <property type="entry name" value="RHODANESE_3"/>
    <property type="match status" value="1"/>
</dbReference>
<keyword evidence="1" id="KW-0732">Signal</keyword>
<dbReference type="InterPro" id="IPR050229">
    <property type="entry name" value="GlpE_sulfurtransferase"/>
</dbReference>
<dbReference type="InterPro" id="IPR036873">
    <property type="entry name" value="Rhodanese-like_dom_sf"/>
</dbReference>
<sequence>MKKLSALALSLVLMFSLVGCGGKADSASADNAPMQYMTSQELSDVLGNEDYVILDVRKAADFEEAHIPGAVSADMDAAVNGDTQAGLDTMTKATEGMDENLVLVCYSGKSYAQASTNALKEAGYDMSKVYTLEGGMKSWNQDFADKIEK</sequence>
<comment type="caution">
    <text evidence="3">The sequence shown here is derived from an EMBL/GenBank/DDBJ whole genome shotgun (WGS) entry which is preliminary data.</text>
</comment>
<dbReference type="Pfam" id="PF00581">
    <property type="entry name" value="Rhodanese"/>
    <property type="match status" value="1"/>
</dbReference>
<dbReference type="PROSITE" id="PS51257">
    <property type="entry name" value="PROKAR_LIPOPROTEIN"/>
    <property type="match status" value="1"/>
</dbReference>
<dbReference type="EMBL" id="JAHLFP010000036">
    <property type="protein sequence ID" value="MBU3806199.1"/>
    <property type="molecule type" value="Genomic_DNA"/>
</dbReference>
<dbReference type="PANTHER" id="PTHR43031:SF1">
    <property type="entry name" value="PYRIDINE NUCLEOTIDE-DISULPHIDE OXIDOREDUCTASE"/>
    <property type="match status" value="1"/>
</dbReference>
<evidence type="ECO:0000313" key="3">
    <source>
        <dbReference type="EMBL" id="MBU3806199.1"/>
    </source>
</evidence>
<dbReference type="Gene3D" id="3.40.250.10">
    <property type="entry name" value="Rhodanese-like domain"/>
    <property type="match status" value="1"/>
</dbReference>
<proteinExistence type="predicted"/>
<evidence type="ECO:0000313" key="4">
    <source>
        <dbReference type="Proteomes" id="UP000713596"/>
    </source>
</evidence>
<feature type="domain" description="Rhodanese" evidence="2">
    <location>
        <begin position="47"/>
        <end position="148"/>
    </location>
</feature>